<keyword evidence="11 12" id="KW-0472">Membrane</keyword>
<keyword evidence="6 12" id="KW-1003">Cell membrane</keyword>
<evidence type="ECO:0000256" key="5">
    <source>
        <dbReference type="ARBA" id="ARBA00022448"/>
    </source>
</evidence>
<protein>
    <recommendedName>
        <fullName evidence="4 12">Heme exporter protein B</fullName>
    </recommendedName>
</protein>
<name>A0AAU8A3U6_9BURK</name>
<keyword evidence="5 12" id="KW-0813">Transport</keyword>
<feature type="transmembrane region" description="Helical" evidence="13">
    <location>
        <begin position="95"/>
        <end position="123"/>
    </location>
</feature>
<dbReference type="PANTHER" id="PTHR30070:SF1">
    <property type="entry name" value="CYTOCHROME C BIOGENESIS B-RELATED"/>
    <property type="match status" value="1"/>
</dbReference>
<evidence type="ECO:0000256" key="9">
    <source>
        <dbReference type="ARBA" id="ARBA00022748"/>
    </source>
</evidence>
<reference evidence="14" key="1">
    <citation type="submission" date="2022-06" db="EMBL/GenBank/DDBJ databases">
        <title>New Polynucleobacter species.</title>
        <authorList>
            <person name="Hahn M.W."/>
        </authorList>
    </citation>
    <scope>NUCLEOTIDE SEQUENCE</scope>
    <source>
        <strain evidence="14">UK-FUSCHL-C3</strain>
    </source>
</reference>
<evidence type="ECO:0000256" key="11">
    <source>
        <dbReference type="ARBA" id="ARBA00023136"/>
    </source>
</evidence>
<evidence type="ECO:0000256" key="3">
    <source>
        <dbReference type="ARBA" id="ARBA00010544"/>
    </source>
</evidence>
<dbReference type="GO" id="GO:0005886">
    <property type="term" value="C:plasma membrane"/>
    <property type="evidence" value="ECO:0007669"/>
    <property type="project" value="UniProtKB-SubCell"/>
</dbReference>
<dbReference type="EMBL" id="CP099959">
    <property type="protein sequence ID" value="XCC58092.1"/>
    <property type="molecule type" value="Genomic_DNA"/>
</dbReference>
<feature type="transmembrane region" description="Helical" evidence="13">
    <location>
        <begin position="168"/>
        <end position="188"/>
    </location>
</feature>
<keyword evidence="7 12" id="KW-0997">Cell inner membrane</keyword>
<proteinExistence type="inferred from homology"/>
<feature type="transmembrane region" description="Helical" evidence="13">
    <location>
        <begin position="30"/>
        <end position="47"/>
    </location>
</feature>
<dbReference type="PANTHER" id="PTHR30070">
    <property type="entry name" value="HEME EXPORTER PROTEIN B"/>
    <property type="match status" value="1"/>
</dbReference>
<comment type="function">
    <text evidence="1 12">Required for the export of heme to the periplasm for the biogenesis of c-type cytochromes.</text>
</comment>
<keyword evidence="9 12" id="KW-0201">Cytochrome c-type biogenesis</keyword>
<accession>A0AAU8A3U6</accession>
<dbReference type="NCBIfam" id="TIGR01190">
    <property type="entry name" value="ccmB"/>
    <property type="match status" value="1"/>
</dbReference>
<evidence type="ECO:0000256" key="7">
    <source>
        <dbReference type="ARBA" id="ARBA00022519"/>
    </source>
</evidence>
<evidence type="ECO:0000256" key="2">
    <source>
        <dbReference type="ARBA" id="ARBA00004429"/>
    </source>
</evidence>
<evidence type="ECO:0000256" key="1">
    <source>
        <dbReference type="ARBA" id="ARBA00002442"/>
    </source>
</evidence>
<dbReference type="InterPro" id="IPR026031">
    <property type="entry name" value="Cyt_c_CcmB_bac"/>
</dbReference>
<evidence type="ECO:0000256" key="6">
    <source>
        <dbReference type="ARBA" id="ARBA00022475"/>
    </source>
</evidence>
<feature type="transmembrane region" description="Helical" evidence="13">
    <location>
        <begin position="53"/>
        <end position="74"/>
    </location>
</feature>
<dbReference type="GO" id="GO:0017004">
    <property type="term" value="P:cytochrome complex assembly"/>
    <property type="evidence" value="ECO:0007669"/>
    <property type="project" value="UniProtKB-KW"/>
</dbReference>
<evidence type="ECO:0000256" key="8">
    <source>
        <dbReference type="ARBA" id="ARBA00022692"/>
    </source>
</evidence>
<organism evidence="14">
    <name type="scientific">Polynucleobacter sp. UK-FUSCHL-C3</name>
    <dbReference type="NCBI Taxonomy" id="2955208"/>
    <lineage>
        <taxon>Bacteria</taxon>
        <taxon>Pseudomonadati</taxon>
        <taxon>Pseudomonadota</taxon>
        <taxon>Betaproteobacteria</taxon>
        <taxon>Burkholderiales</taxon>
        <taxon>Burkholderiaceae</taxon>
        <taxon>Polynucleobacter</taxon>
    </lineage>
</organism>
<comment type="subcellular location">
    <subcellularLocation>
        <location evidence="2">Cell inner membrane</location>
        <topology evidence="2">Multi-pass membrane protein</topology>
    </subcellularLocation>
</comment>
<evidence type="ECO:0000313" key="14">
    <source>
        <dbReference type="EMBL" id="XCC58092.1"/>
    </source>
</evidence>
<dbReference type="GO" id="GO:1903607">
    <property type="term" value="P:cytochrome c biosynthetic process"/>
    <property type="evidence" value="ECO:0007669"/>
    <property type="project" value="TreeGrafter"/>
</dbReference>
<dbReference type="Pfam" id="PF03379">
    <property type="entry name" value="CcmB"/>
    <property type="match status" value="1"/>
</dbReference>
<dbReference type="GO" id="GO:0015232">
    <property type="term" value="F:heme transmembrane transporter activity"/>
    <property type="evidence" value="ECO:0007669"/>
    <property type="project" value="InterPro"/>
</dbReference>
<dbReference type="PRINTS" id="PR01414">
    <property type="entry name" value="CCMBBIOGNSIS"/>
</dbReference>
<dbReference type="RefSeq" id="WP_353439250.1">
    <property type="nucleotide sequence ID" value="NZ_CP099959.1"/>
</dbReference>
<evidence type="ECO:0000256" key="13">
    <source>
        <dbReference type="SAM" id="Phobius"/>
    </source>
</evidence>
<gene>
    <name evidence="14" type="primary">ccmB</name>
    <name evidence="14" type="ORF">NKE59_02045</name>
</gene>
<keyword evidence="10 13" id="KW-1133">Transmembrane helix</keyword>
<feature type="transmembrane region" description="Helical" evidence="13">
    <location>
        <begin position="200"/>
        <end position="227"/>
    </location>
</feature>
<evidence type="ECO:0000256" key="10">
    <source>
        <dbReference type="ARBA" id="ARBA00022989"/>
    </source>
</evidence>
<dbReference type="PIRSF" id="PIRSF002764">
    <property type="entry name" value="CcmB"/>
    <property type="match status" value="1"/>
</dbReference>
<evidence type="ECO:0000256" key="4">
    <source>
        <dbReference type="ARBA" id="ARBA00016452"/>
    </source>
</evidence>
<comment type="similarity">
    <text evidence="3 12">Belongs to the CcmB/CycW/HelB family.</text>
</comment>
<feature type="transmembrane region" description="Helical" evidence="13">
    <location>
        <begin position="135"/>
        <end position="161"/>
    </location>
</feature>
<dbReference type="AlphaFoldDB" id="A0AAU8A3U6"/>
<dbReference type="InterPro" id="IPR003544">
    <property type="entry name" value="Cyt_c_biogenesis_CcmB"/>
</dbReference>
<sequence>MSHSATSTSIFIGIIKRDLQLALRRKSDSLSALIFFAVVASLFPLGIGPETKLLMQIAPGMLWIAALLAAMLSLHKMFTEDFMDGSLDQILLTKLPLSLVVLAKTIAHWLSSGVLLALISPILALQFNLPFDSVVVLFLSLLLGTPLLSLIGSIGAGLTLASRGGGTLLSLIILPLVAPVLIFGAGAVEAYQAGLGLTAHFSLLGAMLAIALFLAPIATAASLRIALE</sequence>
<evidence type="ECO:0000256" key="12">
    <source>
        <dbReference type="PIRNR" id="PIRNR002764"/>
    </source>
</evidence>
<keyword evidence="8 13" id="KW-0812">Transmembrane</keyword>